<dbReference type="InterPro" id="IPR036388">
    <property type="entry name" value="WH-like_DNA-bd_sf"/>
</dbReference>
<dbReference type="SUPFAM" id="SSF55781">
    <property type="entry name" value="GAF domain-like"/>
    <property type="match status" value="1"/>
</dbReference>
<dbReference type="Gene3D" id="3.30.450.40">
    <property type="match status" value="1"/>
</dbReference>
<dbReference type="SMART" id="SM00346">
    <property type="entry name" value="HTH_ICLR"/>
    <property type="match status" value="1"/>
</dbReference>
<evidence type="ECO:0000256" key="1">
    <source>
        <dbReference type="ARBA" id="ARBA00023015"/>
    </source>
</evidence>
<dbReference type="CDD" id="cd00090">
    <property type="entry name" value="HTH_ARSR"/>
    <property type="match status" value="1"/>
</dbReference>
<dbReference type="InterPro" id="IPR014757">
    <property type="entry name" value="Tscrpt_reg_IclR_C"/>
</dbReference>
<feature type="domain" description="HTH iclR-type" evidence="4">
    <location>
        <begin position="7"/>
        <end position="66"/>
    </location>
</feature>
<dbReference type="PROSITE" id="PS51078">
    <property type="entry name" value="ICLR_ED"/>
    <property type="match status" value="1"/>
</dbReference>
<keyword evidence="2" id="KW-0238">DNA-binding</keyword>
<dbReference type="InterPro" id="IPR011991">
    <property type="entry name" value="ArsR-like_HTH"/>
</dbReference>
<dbReference type="Gene3D" id="1.10.10.10">
    <property type="entry name" value="Winged helix-like DNA-binding domain superfamily/Winged helix DNA-binding domain"/>
    <property type="match status" value="1"/>
</dbReference>
<sequence>MTTGSGVGVLDKAAAILNALENGPTTLSQLVELTQISRPTVHRIAQSLAHHGLVGRDLHGRFELGSRLVELASAAGEDRLVSAAGPILLKLRDQTGESTQVFRKQGDFRVCIASAERPVGLRDTIPVGTQLSMKAGSAAQVLLAWEDNERMIDGLHHARFTPTILAGVRRRGWAQSLGEREPGVASVSAPIRGQSGRVIAALSMSGPIERLTRQPGKIYHEAVVAAANELSELLRVQAERP</sequence>
<keyword evidence="7" id="KW-1185">Reference proteome</keyword>
<organism evidence="6 7">
    <name type="scientific">Glutamicibacter soli</name>
    <dbReference type="NCBI Taxonomy" id="453836"/>
    <lineage>
        <taxon>Bacteria</taxon>
        <taxon>Bacillati</taxon>
        <taxon>Actinomycetota</taxon>
        <taxon>Actinomycetes</taxon>
        <taxon>Micrococcales</taxon>
        <taxon>Micrococcaceae</taxon>
        <taxon>Glutamicibacter</taxon>
    </lineage>
</organism>
<evidence type="ECO:0000259" key="5">
    <source>
        <dbReference type="PROSITE" id="PS51078"/>
    </source>
</evidence>
<proteinExistence type="predicted"/>
<dbReference type="FunFam" id="3.30.450.40:FF:000002">
    <property type="entry name" value="IclR family transcriptional regulator"/>
    <property type="match status" value="1"/>
</dbReference>
<evidence type="ECO:0000313" key="6">
    <source>
        <dbReference type="EMBL" id="RBL99764.1"/>
    </source>
</evidence>
<dbReference type="GO" id="GO:0003677">
    <property type="term" value="F:DNA binding"/>
    <property type="evidence" value="ECO:0007669"/>
    <property type="project" value="UniProtKB-KW"/>
</dbReference>
<keyword evidence="3" id="KW-0804">Transcription</keyword>
<dbReference type="InterPro" id="IPR029016">
    <property type="entry name" value="GAF-like_dom_sf"/>
</dbReference>
<gene>
    <name evidence="6" type="ORF">C1H84_14435</name>
</gene>
<dbReference type="AlphaFoldDB" id="A0A365YAN7"/>
<evidence type="ECO:0000256" key="3">
    <source>
        <dbReference type="ARBA" id="ARBA00023163"/>
    </source>
</evidence>
<dbReference type="PANTHER" id="PTHR30136:SF39">
    <property type="entry name" value="TRANSCRIPTIONAL REGULATORY PROTEIN"/>
    <property type="match status" value="1"/>
</dbReference>
<dbReference type="GO" id="GO:0045892">
    <property type="term" value="P:negative regulation of DNA-templated transcription"/>
    <property type="evidence" value="ECO:0007669"/>
    <property type="project" value="TreeGrafter"/>
</dbReference>
<name>A0A365YAN7_9MICC</name>
<dbReference type="EMBL" id="POAF01000007">
    <property type="protein sequence ID" value="RBL99764.1"/>
    <property type="molecule type" value="Genomic_DNA"/>
</dbReference>
<dbReference type="PANTHER" id="PTHR30136">
    <property type="entry name" value="HELIX-TURN-HELIX TRANSCRIPTIONAL REGULATOR, ICLR FAMILY"/>
    <property type="match status" value="1"/>
</dbReference>
<keyword evidence="1" id="KW-0805">Transcription regulation</keyword>
<dbReference type="Pfam" id="PF01614">
    <property type="entry name" value="IclR_C"/>
    <property type="match status" value="1"/>
</dbReference>
<dbReference type="Proteomes" id="UP000252167">
    <property type="component" value="Unassembled WGS sequence"/>
</dbReference>
<protein>
    <submittedName>
        <fullName evidence="6">IclR family transcriptional regulator</fullName>
    </submittedName>
</protein>
<evidence type="ECO:0000259" key="4">
    <source>
        <dbReference type="PROSITE" id="PS51077"/>
    </source>
</evidence>
<accession>A0A365YAN7</accession>
<dbReference type="RefSeq" id="WP_082124047.1">
    <property type="nucleotide sequence ID" value="NZ_POAF01000007.1"/>
</dbReference>
<feature type="domain" description="IclR-ED" evidence="5">
    <location>
        <begin position="67"/>
        <end position="236"/>
    </location>
</feature>
<dbReference type="SUPFAM" id="SSF46785">
    <property type="entry name" value="Winged helix' DNA-binding domain"/>
    <property type="match status" value="1"/>
</dbReference>
<dbReference type="PROSITE" id="PS51077">
    <property type="entry name" value="HTH_ICLR"/>
    <property type="match status" value="1"/>
</dbReference>
<dbReference type="InterPro" id="IPR005471">
    <property type="entry name" value="Tscrpt_reg_IclR_N"/>
</dbReference>
<evidence type="ECO:0000313" key="7">
    <source>
        <dbReference type="Proteomes" id="UP000252167"/>
    </source>
</evidence>
<reference evidence="6 7" key="1">
    <citation type="submission" date="2018-01" db="EMBL/GenBank/DDBJ databases">
        <title>Glutamicibacter soli strain NHPC-3 Whole genome sequence and assembly.</title>
        <authorList>
            <person name="Choudhury P."/>
            <person name="Gupta D."/>
            <person name="Sengupta K."/>
            <person name="Jawed A."/>
            <person name="Sultana N."/>
            <person name="Saha P."/>
        </authorList>
    </citation>
    <scope>NUCLEOTIDE SEQUENCE [LARGE SCALE GENOMIC DNA]</scope>
    <source>
        <strain evidence="6 7">NHPC-3</strain>
    </source>
</reference>
<dbReference type="GO" id="GO:0003700">
    <property type="term" value="F:DNA-binding transcription factor activity"/>
    <property type="evidence" value="ECO:0007669"/>
    <property type="project" value="TreeGrafter"/>
</dbReference>
<evidence type="ECO:0000256" key="2">
    <source>
        <dbReference type="ARBA" id="ARBA00023125"/>
    </source>
</evidence>
<comment type="caution">
    <text evidence="6">The sequence shown here is derived from an EMBL/GenBank/DDBJ whole genome shotgun (WGS) entry which is preliminary data.</text>
</comment>
<dbReference type="InterPro" id="IPR036390">
    <property type="entry name" value="WH_DNA-bd_sf"/>
</dbReference>
<dbReference type="InterPro" id="IPR050707">
    <property type="entry name" value="HTH_MetabolicPath_Reg"/>
</dbReference>
<dbReference type="Pfam" id="PF09339">
    <property type="entry name" value="HTH_IclR"/>
    <property type="match status" value="1"/>
</dbReference>